<name>A0A9Q1HM94_CONCO</name>
<protein>
    <submittedName>
        <fullName evidence="2">Uncharacterized protein</fullName>
    </submittedName>
</protein>
<organism evidence="2 3">
    <name type="scientific">Conger conger</name>
    <name type="common">Conger eel</name>
    <name type="synonym">Muraena conger</name>
    <dbReference type="NCBI Taxonomy" id="82655"/>
    <lineage>
        <taxon>Eukaryota</taxon>
        <taxon>Metazoa</taxon>
        <taxon>Chordata</taxon>
        <taxon>Craniata</taxon>
        <taxon>Vertebrata</taxon>
        <taxon>Euteleostomi</taxon>
        <taxon>Actinopterygii</taxon>
        <taxon>Neopterygii</taxon>
        <taxon>Teleostei</taxon>
        <taxon>Anguilliformes</taxon>
        <taxon>Congridae</taxon>
        <taxon>Conger</taxon>
    </lineage>
</organism>
<dbReference type="EMBL" id="JAFJMO010000017">
    <property type="protein sequence ID" value="KAJ8252137.1"/>
    <property type="molecule type" value="Genomic_DNA"/>
</dbReference>
<evidence type="ECO:0000313" key="3">
    <source>
        <dbReference type="Proteomes" id="UP001152803"/>
    </source>
</evidence>
<accession>A0A9Q1HM94</accession>
<evidence type="ECO:0000313" key="2">
    <source>
        <dbReference type="EMBL" id="KAJ8252137.1"/>
    </source>
</evidence>
<reference evidence="2" key="1">
    <citation type="journal article" date="2023" name="Science">
        <title>Genome structures resolve the early diversification of teleost fishes.</title>
        <authorList>
            <person name="Parey E."/>
            <person name="Louis A."/>
            <person name="Montfort J."/>
            <person name="Bouchez O."/>
            <person name="Roques C."/>
            <person name="Iampietro C."/>
            <person name="Lluch J."/>
            <person name="Castinel A."/>
            <person name="Donnadieu C."/>
            <person name="Desvignes T."/>
            <person name="Floi Bucao C."/>
            <person name="Jouanno E."/>
            <person name="Wen M."/>
            <person name="Mejri S."/>
            <person name="Dirks R."/>
            <person name="Jansen H."/>
            <person name="Henkel C."/>
            <person name="Chen W.J."/>
            <person name="Zahm M."/>
            <person name="Cabau C."/>
            <person name="Klopp C."/>
            <person name="Thompson A.W."/>
            <person name="Robinson-Rechavi M."/>
            <person name="Braasch I."/>
            <person name="Lecointre G."/>
            <person name="Bobe J."/>
            <person name="Postlethwait J.H."/>
            <person name="Berthelot C."/>
            <person name="Roest Crollius H."/>
            <person name="Guiguen Y."/>
        </authorList>
    </citation>
    <scope>NUCLEOTIDE SEQUENCE</scope>
    <source>
        <strain evidence="2">Concon-B</strain>
    </source>
</reference>
<proteinExistence type="predicted"/>
<feature type="region of interest" description="Disordered" evidence="1">
    <location>
        <begin position="1"/>
        <end position="35"/>
    </location>
</feature>
<keyword evidence="3" id="KW-1185">Reference proteome</keyword>
<dbReference type="Proteomes" id="UP001152803">
    <property type="component" value="Unassembled WGS sequence"/>
</dbReference>
<evidence type="ECO:0000256" key="1">
    <source>
        <dbReference type="SAM" id="MobiDB-lite"/>
    </source>
</evidence>
<dbReference type="AlphaFoldDB" id="A0A9Q1HM94"/>
<gene>
    <name evidence="2" type="ORF">COCON_G00214490</name>
</gene>
<sequence>MDKVNPTGGGGSGDQHEWGCGPAGNPEPPGGLSAAPARAVSAVKIMNLPEIPENINVRDINIKPSGPWRLYLQNPVLGPWRFGCSRGLQGRNGDAEMCSRACVLPELGIAADVRAVTQGGILPLAPWVGEQFSPEETLSCSPSSLELWRGHKPALSGEKEAKGDSPK</sequence>
<comment type="caution">
    <text evidence="2">The sequence shown here is derived from an EMBL/GenBank/DDBJ whole genome shotgun (WGS) entry which is preliminary data.</text>
</comment>